<proteinExistence type="predicted"/>
<protein>
    <submittedName>
        <fullName evidence="2">Uncharacterized protein</fullName>
    </submittedName>
</protein>
<dbReference type="Proteomes" id="UP000078340">
    <property type="component" value="Unassembled WGS sequence"/>
</dbReference>
<evidence type="ECO:0000256" key="1">
    <source>
        <dbReference type="SAM" id="MobiDB-lite"/>
    </source>
</evidence>
<reference evidence="2 3" key="1">
    <citation type="submission" date="2016-02" db="EMBL/GenBank/DDBJ databases">
        <title>Biosynthesis of antibiotic leucinostatins and their inhibition on Phytophthora in bio-control Purpureocillium lilacinum.</title>
        <authorList>
            <person name="Wang G."/>
            <person name="Liu Z."/>
            <person name="Lin R."/>
            <person name="Li E."/>
            <person name="Mao Z."/>
            <person name="Ling J."/>
            <person name="Yin W."/>
            <person name="Xie B."/>
        </authorList>
    </citation>
    <scope>NUCLEOTIDE SEQUENCE [LARGE SCALE GENOMIC DNA]</scope>
    <source>
        <strain evidence="2">PLFJ-1</strain>
    </source>
</reference>
<sequence length="92" mass="10344">MPRRTARHVSGGRHRMAKNEVSSRIWPMMHRTDGQQASPRAVGSLDEVFQGQEKGRGCWKDGSYVLVGGHDIKECNVSFPQRRRAVIEKLAG</sequence>
<name>A0A179HXE9_PURLI</name>
<accession>A0A179HXE9</accession>
<dbReference type="EMBL" id="LSBI01000001">
    <property type="protein sequence ID" value="OAQ94119.1"/>
    <property type="molecule type" value="Genomic_DNA"/>
</dbReference>
<feature type="region of interest" description="Disordered" evidence="1">
    <location>
        <begin position="1"/>
        <end position="26"/>
    </location>
</feature>
<evidence type="ECO:0000313" key="2">
    <source>
        <dbReference type="EMBL" id="OAQ94119.1"/>
    </source>
</evidence>
<feature type="compositionally biased region" description="Basic residues" evidence="1">
    <location>
        <begin position="1"/>
        <end position="16"/>
    </location>
</feature>
<gene>
    <name evidence="2" type="ORF">VFPFJ_00227</name>
</gene>
<organism evidence="2 3">
    <name type="scientific">Purpureocillium lilacinum</name>
    <name type="common">Paecilomyces lilacinus</name>
    <dbReference type="NCBI Taxonomy" id="33203"/>
    <lineage>
        <taxon>Eukaryota</taxon>
        <taxon>Fungi</taxon>
        <taxon>Dikarya</taxon>
        <taxon>Ascomycota</taxon>
        <taxon>Pezizomycotina</taxon>
        <taxon>Sordariomycetes</taxon>
        <taxon>Hypocreomycetidae</taxon>
        <taxon>Hypocreales</taxon>
        <taxon>Ophiocordycipitaceae</taxon>
        <taxon>Purpureocillium</taxon>
    </lineage>
</organism>
<evidence type="ECO:0000313" key="3">
    <source>
        <dbReference type="Proteomes" id="UP000078340"/>
    </source>
</evidence>
<comment type="caution">
    <text evidence="2">The sequence shown here is derived from an EMBL/GenBank/DDBJ whole genome shotgun (WGS) entry which is preliminary data.</text>
</comment>
<dbReference type="AlphaFoldDB" id="A0A179HXE9"/>